<dbReference type="GO" id="GO:0043022">
    <property type="term" value="F:ribosome binding"/>
    <property type="evidence" value="ECO:0007669"/>
    <property type="project" value="TreeGrafter"/>
</dbReference>
<evidence type="ECO:0000259" key="9">
    <source>
        <dbReference type="Pfam" id="PF05697"/>
    </source>
</evidence>
<dbReference type="Pfam" id="PF05697">
    <property type="entry name" value="Trigger_N"/>
    <property type="match status" value="1"/>
</dbReference>
<dbReference type="SUPFAM" id="SSF109998">
    <property type="entry name" value="Triger factor/SurA peptide-binding domain-like"/>
    <property type="match status" value="1"/>
</dbReference>
<dbReference type="InterPro" id="IPR008881">
    <property type="entry name" value="Trigger_fac_ribosome-bd_bac"/>
</dbReference>
<comment type="catalytic activity">
    <reaction evidence="1">
        <text>[protein]-peptidylproline (omega=180) = [protein]-peptidylproline (omega=0)</text>
        <dbReference type="Rhea" id="RHEA:16237"/>
        <dbReference type="Rhea" id="RHEA-COMP:10747"/>
        <dbReference type="Rhea" id="RHEA-COMP:10748"/>
        <dbReference type="ChEBI" id="CHEBI:83833"/>
        <dbReference type="ChEBI" id="CHEBI:83834"/>
        <dbReference type="EC" id="5.2.1.8"/>
    </reaction>
</comment>
<evidence type="ECO:0000256" key="6">
    <source>
        <dbReference type="ARBA" id="ARBA00023235"/>
    </source>
</evidence>
<keyword evidence="5" id="KW-0143">Chaperone</keyword>
<feature type="compositionally biased region" description="Acidic residues" evidence="8">
    <location>
        <begin position="457"/>
        <end position="478"/>
    </location>
</feature>
<evidence type="ECO:0000256" key="7">
    <source>
        <dbReference type="SAM" id="Coils"/>
    </source>
</evidence>
<comment type="similarity">
    <text evidence="2">Belongs to the FKBP-type PPIase family. Tig subfamily.</text>
</comment>
<dbReference type="GO" id="GO:0043335">
    <property type="term" value="P:protein unfolding"/>
    <property type="evidence" value="ECO:0007669"/>
    <property type="project" value="TreeGrafter"/>
</dbReference>
<dbReference type="EMBL" id="UINC01001040">
    <property type="protein sequence ID" value="SUZ68704.1"/>
    <property type="molecule type" value="Genomic_DNA"/>
</dbReference>
<keyword evidence="7" id="KW-0175">Coiled coil</keyword>
<dbReference type="GO" id="GO:0044183">
    <property type="term" value="F:protein folding chaperone"/>
    <property type="evidence" value="ECO:0007669"/>
    <property type="project" value="TreeGrafter"/>
</dbReference>
<organism evidence="11">
    <name type="scientific">marine metagenome</name>
    <dbReference type="NCBI Taxonomy" id="408172"/>
    <lineage>
        <taxon>unclassified sequences</taxon>
        <taxon>metagenomes</taxon>
        <taxon>ecological metagenomes</taxon>
    </lineage>
</organism>
<dbReference type="NCBIfam" id="TIGR00115">
    <property type="entry name" value="tig"/>
    <property type="match status" value="1"/>
</dbReference>
<dbReference type="SUPFAM" id="SSF54534">
    <property type="entry name" value="FKBP-like"/>
    <property type="match status" value="1"/>
</dbReference>
<reference evidence="11" key="1">
    <citation type="submission" date="2018-05" db="EMBL/GenBank/DDBJ databases">
        <authorList>
            <person name="Lanie J.A."/>
            <person name="Ng W.-L."/>
            <person name="Kazmierczak K.M."/>
            <person name="Andrzejewski T.M."/>
            <person name="Davidsen T.M."/>
            <person name="Wayne K.J."/>
            <person name="Tettelin H."/>
            <person name="Glass J.I."/>
            <person name="Rusch D."/>
            <person name="Podicherti R."/>
            <person name="Tsui H.-C.T."/>
            <person name="Winkler M.E."/>
        </authorList>
    </citation>
    <scope>NUCLEOTIDE SEQUENCE</scope>
</reference>
<evidence type="ECO:0000259" key="10">
    <source>
        <dbReference type="Pfam" id="PF05698"/>
    </source>
</evidence>
<dbReference type="Gene3D" id="1.10.3120.10">
    <property type="entry name" value="Trigger factor, C-terminal domain"/>
    <property type="match status" value="1"/>
</dbReference>
<evidence type="ECO:0000256" key="1">
    <source>
        <dbReference type="ARBA" id="ARBA00000971"/>
    </source>
</evidence>
<feature type="non-terminal residue" evidence="11">
    <location>
        <position position="1"/>
    </location>
</feature>
<dbReference type="HAMAP" id="MF_00303">
    <property type="entry name" value="Trigger_factor_Tig"/>
    <property type="match status" value="1"/>
</dbReference>
<dbReference type="Gene3D" id="3.10.50.40">
    <property type="match status" value="1"/>
</dbReference>
<dbReference type="PIRSF" id="PIRSF003095">
    <property type="entry name" value="Trigger_factor"/>
    <property type="match status" value="1"/>
</dbReference>
<proteinExistence type="inferred from homology"/>
<feature type="domain" description="Trigger factor ribosome-binding bacterial" evidence="9">
    <location>
        <begin position="34"/>
        <end position="168"/>
    </location>
</feature>
<protein>
    <recommendedName>
        <fullName evidence="3">peptidylprolyl isomerase</fullName>
        <ecNumber evidence="3">5.2.1.8</ecNumber>
    </recommendedName>
</protein>
<dbReference type="EC" id="5.2.1.8" evidence="3"/>
<dbReference type="PANTHER" id="PTHR30560:SF3">
    <property type="entry name" value="TRIGGER FACTOR-LIKE PROTEIN TIG, CHLOROPLASTIC"/>
    <property type="match status" value="1"/>
</dbReference>
<dbReference type="GO" id="GO:0003755">
    <property type="term" value="F:peptidyl-prolyl cis-trans isomerase activity"/>
    <property type="evidence" value="ECO:0007669"/>
    <property type="project" value="UniProtKB-KW"/>
</dbReference>
<dbReference type="InterPro" id="IPR046357">
    <property type="entry name" value="PPIase_dom_sf"/>
</dbReference>
<feature type="coiled-coil region" evidence="7">
    <location>
        <begin position="385"/>
        <end position="416"/>
    </location>
</feature>
<feature type="region of interest" description="Disordered" evidence="8">
    <location>
        <begin position="453"/>
        <end position="499"/>
    </location>
</feature>
<dbReference type="SUPFAM" id="SSF102735">
    <property type="entry name" value="Trigger factor ribosome-binding domain"/>
    <property type="match status" value="1"/>
</dbReference>
<dbReference type="AlphaFoldDB" id="A0A381PQ08"/>
<evidence type="ECO:0000256" key="4">
    <source>
        <dbReference type="ARBA" id="ARBA00023110"/>
    </source>
</evidence>
<dbReference type="InterPro" id="IPR036611">
    <property type="entry name" value="Trigger_fac_ribosome-bd_sf"/>
</dbReference>
<dbReference type="InterPro" id="IPR005215">
    <property type="entry name" value="Trig_fac"/>
</dbReference>
<evidence type="ECO:0000256" key="8">
    <source>
        <dbReference type="SAM" id="MobiDB-lite"/>
    </source>
</evidence>
<accession>A0A381PQ08</accession>
<feature type="compositionally biased region" description="Acidic residues" evidence="8">
    <location>
        <begin position="9"/>
        <end position="23"/>
    </location>
</feature>
<dbReference type="InterPro" id="IPR008880">
    <property type="entry name" value="Trigger_fac_C"/>
</dbReference>
<evidence type="ECO:0000256" key="2">
    <source>
        <dbReference type="ARBA" id="ARBA00005464"/>
    </source>
</evidence>
<evidence type="ECO:0000256" key="3">
    <source>
        <dbReference type="ARBA" id="ARBA00013194"/>
    </source>
</evidence>
<dbReference type="InterPro" id="IPR037041">
    <property type="entry name" value="Trigger_fac_C_sf"/>
</dbReference>
<dbReference type="GO" id="GO:0051083">
    <property type="term" value="P:'de novo' cotranslational protein folding"/>
    <property type="evidence" value="ECO:0007669"/>
    <property type="project" value="TreeGrafter"/>
</dbReference>
<gene>
    <name evidence="11" type="ORF">METZ01_LOCUS21558</name>
</gene>
<keyword evidence="6" id="KW-0413">Isomerase</keyword>
<dbReference type="PANTHER" id="PTHR30560">
    <property type="entry name" value="TRIGGER FACTOR CHAPERONE AND PEPTIDYL-PROLYL CIS/TRANS ISOMERASE"/>
    <property type="match status" value="1"/>
</dbReference>
<dbReference type="InterPro" id="IPR027304">
    <property type="entry name" value="Trigger_fact/SurA_dom_sf"/>
</dbReference>
<sequence length="499" mass="55255">VKTTVTEVDPADLDVATDTETSDDAGGTQERTFGPRIKLTVEVDEETFDDAIDQAFRKIAKEIKIPGFRKGKVPRPVLESHIGSEYARAQALEDAIPGYYAEAVRAEAVDVIAAPELSLTSGEDHGSVCFEAVVETRPQIDIRGYENLKVEIPHPAPSDEEVQEQIDTQRRQSAELVDMDRPAASGDQVSIDIQGTVEGESLPGLTADDYLYSVGSGGIVDEVDLQLEGSSAGDELSFSADHPVQEDVTIDFKINVNAVKEEVLPELTDEWVEDNTEHDTVDELRSETMQRMRMMRIFQTNAAMRENTATAVAELVNDDIPDSMVNGEMSEQLQQLAMRLQGQGMNIETWMQMTGQDPESFTVELRDAAQRSAKVDLALRSIVEKESVEVDDDELEEELERMAEQFQTTVHELRHQIEDHGDGLGPLLAEIGKRKALEWLVAEVELIDNEGNTIDRDDLDLPDLSGSDDDHNDSEEDVGATVESAEVENEDHSEEDDKQ</sequence>
<name>A0A381PQ08_9ZZZZ</name>
<feature type="region of interest" description="Disordered" evidence="8">
    <location>
        <begin position="1"/>
        <end position="30"/>
    </location>
</feature>
<dbReference type="GO" id="GO:0015031">
    <property type="term" value="P:protein transport"/>
    <property type="evidence" value="ECO:0007669"/>
    <property type="project" value="InterPro"/>
</dbReference>
<evidence type="ECO:0000256" key="5">
    <source>
        <dbReference type="ARBA" id="ARBA00023186"/>
    </source>
</evidence>
<feature type="domain" description="Trigger factor C-terminal" evidence="10">
    <location>
        <begin position="280"/>
        <end position="441"/>
    </location>
</feature>
<dbReference type="Gene3D" id="3.30.70.1050">
    <property type="entry name" value="Trigger factor ribosome-binding domain"/>
    <property type="match status" value="1"/>
</dbReference>
<evidence type="ECO:0000313" key="11">
    <source>
        <dbReference type="EMBL" id="SUZ68704.1"/>
    </source>
</evidence>
<dbReference type="Pfam" id="PF05698">
    <property type="entry name" value="Trigger_C"/>
    <property type="match status" value="1"/>
</dbReference>
<keyword evidence="4" id="KW-0697">Rotamase</keyword>
<feature type="compositionally biased region" description="Acidic residues" evidence="8">
    <location>
        <begin position="485"/>
        <end position="499"/>
    </location>
</feature>